<feature type="signal peptide" evidence="1">
    <location>
        <begin position="1"/>
        <end position="17"/>
    </location>
</feature>
<dbReference type="RefSeq" id="WP_035259416.1">
    <property type="nucleotide sequence ID" value="NZ_JFKE01000004.1"/>
</dbReference>
<evidence type="ECO:0000313" key="2">
    <source>
        <dbReference type="EMBL" id="KAJ55558.1"/>
    </source>
</evidence>
<gene>
    <name evidence="2" type="ORF">ACMU_12760</name>
</gene>
<protein>
    <recommendedName>
        <fullName evidence="4">Lipoprotein</fullName>
    </recommendedName>
</protein>
<dbReference type="Proteomes" id="UP000026249">
    <property type="component" value="Unassembled WGS sequence"/>
</dbReference>
<evidence type="ECO:0008006" key="4">
    <source>
        <dbReference type="Google" id="ProtNLM"/>
    </source>
</evidence>
<evidence type="ECO:0000256" key="1">
    <source>
        <dbReference type="SAM" id="SignalP"/>
    </source>
</evidence>
<comment type="caution">
    <text evidence="2">The sequence shown here is derived from an EMBL/GenBank/DDBJ whole genome shotgun (WGS) entry which is preliminary data.</text>
</comment>
<dbReference type="OrthoDB" id="7860885at2"/>
<dbReference type="PROSITE" id="PS51257">
    <property type="entry name" value="PROKAR_LIPOPROTEIN"/>
    <property type="match status" value="1"/>
</dbReference>
<feature type="chain" id="PRO_5001559415" description="Lipoprotein" evidence="1">
    <location>
        <begin position="18"/>
        <end position="134"/>
    </location>
</feature>
<reference evidence="2 3" key="1">
    <citation type="submission" date="2014-03" db="EMBL/GenBank/DDBJ databases">
        <title>Draft Genome Sequence of Actibacterium mucosum KCTC 23349, a Marine Alphaproteobacterium with Complex Ionic Requirements Isolated from Mediterranean Seawater at Malvarrosa Beach, Valencia, Spain.</title>
        <authorList>
            <person name="Arahal D.R."/>
            <person name="Shao Z."/>
            <person name="Lai Q."/>
            <person name="Pujalte M.J."/>
        </authorList>
    </citation>
    <scope>NUCLEOTIDE SEQUENCE [LARGE SCALE GENOMIC DNA]</scope>
    <source>
        <strain evidence="2 3">KCTC 23349</strain>
    </source>
</reference>
<keyword evidence="1" id="KW-0732">Signal</keyword>
<sequence length="134" mass="14267">MVARIAPALLLASALSACQPAPEAVGRAETGPMPVYQGIETRLLDGDLVNFLVALTGTNEREAVERYAECAAARYALIRGYGFARHVRTNVSEEAGIWRADAVYTISPALPRGIGLIDAEVVAENCVREGIPTV</sequence>
<dbReference type="STRING" id="1454373.ACMU_12760"/>
<name>A0A037ZHE4_9RHOB</name>
<organism evidence="2 3">
    <name type="scientific">Actibacterium mucosum KCTC 23349</name>
    <dbReference type="NCBI Taxonomy" id="1454373"/>
    <lineage>
        <taxon>Bacteria</taxon>
        <taxon>Pseudomonadati</taxon>
        <taxon>Pseudomonadota</taxon>
        <taxon>Alphaproteobacteria</taxon>
        <taxon>Rhodobacterales</taxon>
        <taxon>Roseobacteraceae</taxon>
        <taxon>Actibacterium</taxon>
    </lineage>
</organism>
<evidence type="ECO:0000313" key="3">
    <source>
        <dbReference type="Proteomes" id="UP000026249"/>
    </source>
</evidence>
<dbReference type="AlphaFoldDB" id="A0A037ZHE4"/>
<keyword evidence="3" id="KW-1185">Reference proteome</keyword>
<accession>A0A037ZHE4</accession>
<dbReference type="EMBL" id="JFKE01000004">
    <property type="protein sequence ID" value="KAJ55558.1"/>
    <property type="molecule type" value="Genomic_DNA"/>
</dbReference>
<proteinExistence type="predicted"/>